<proteinExistence type="predicted"/>
<gene>
    <name evidence="1" type="ORF">HPB47_006720</name>
</gene>
<keyword evidence="2" id="KW-1185">Reference proteome</keyword>
<evidence type="ECO:0000313" key="1">
    <source>
        <dbReference type="EMBL" id="KAG0416114.1"/>
    </source>
</evidence>
<evidence type="ECO:0000313" key="2">
    <source>
        <dbReference type="Proteomes" id="UP000805193"/>
    </source>
</evidence>
<reference evidence="1 2" key="1">
    <citation type="journal article" date="2020" name="Cell">
        <title>Large-Scale Comparative Analyses of Tick Genomes Elucidate Their Genetic Diversity and Vector Capacities.</title>
        <authorList>
            <consortium name="Tick Genome and Microbiome Consortium (TIGMIC)"/>
            <person name="Jia N."/>
            <person name="Wang J."/>
            <person name="Shi W."/>
            <person name="Du L."/>
            <person name="Sun Y."/>
            <person name="Zhan W."/>
            <person name="Jiang J.F."/>
            <person name="Wang Q."/>
            <person name="Zhang B."/>
            <person name="Ji P."/>
            <person name="Bell-Sakyi L."/>
            <person name="Cui X.M."/>
            <person name="Yuan T.T."/>
            <person name="Jiang B.G."/>
            <person name="Yang W.F."/>
            <person name="Lam T.T."/>
            <person name="Chang Q.C."/>
            <person name="Ding S.J."/>
            <person name="Wang X.J."/>
            <person name="Zhu J.G."/>
            <person name="Ruan X.D."/>
            <person name="Zhao L."/>
            <person name="Wei J.T."/>
            <person name="Ye R.Z."/>
            <person name="Que T.C."/>
            <person name="Du C.H."/>
            <person name="Zhou Y.H."/>
            <person name="Cheng J.X."/>
            <person name="Dai P.F."/>
            <person name="Guo W.B."/>
            <person name="Han X.H."/>
            <person name="Huang E.J."/>
            <person name="Li L.F."/>
            <person name="Wei W."/>
            <person name="Gao Y.C."/>
            <person name="Liu J.Z."/>
            <person name="Shao H.Z."/>
            <person name="Wang X."/>
            <person name="Wang C.C."/>
            <person name="Yang T.C."/>
            <person name="Huo Q.B."/>
            <person name="Li W."/>
            <person name="Chen H.Y."/>
            <person name="Chen S.E."/>
            <person name="Zhou L.G."/>
            <person name="Ni X.B."/>
            <person name="Tian J.H."/>
            <person name="Sheng Y."/>
            <person name="Liu T."/>
            <person name="Pan Y.S."/>
            <person name="Xia L.Y."/>
            <person name="Li J."/>
            <person name="Zhao F."/>
            <person name="Cao W.C."/>
        </authorList>
    </citation>
    <scope>NUCLEOTIDE SEQUENCE [LARGE SCALE GENOMIC DNA]</scope>
    <source>
        <strain evidence="1">Iper-2018</strain>
    </source>
</reference>
<accession>A0AC60P9I7</accession>
<organism evidence="1 2">
    <name type="scientific">Ixodes persulcatus</name>
    <name type="common">Taiga tick</name>
    <dbReference type="NCBI Taxonomy" id="34615"/>
    <lineage>
        <taxon>Eukaryota</taxon>
        <taxon>Metazoa</taxon>
        <taxon>Ecdysozoa</taxon>
        <taxon>Arthropoda</taxon>
        <taxon>Chelicerata</taxon>
        <taxon>Arachnida</taxon>
        <taxon>Acari</taxon>
        <taxon>Parasitiformes</taxon>
        <taxon>Ixodida</taxon>
        <taxon>Ixodoidea</taxon>
        <taxon>Ixodidae</taxon>
        <taxon>Ixodinae</taxon>
        <taxon>Ixodes</taxon>
    </lineage>
</organism>
<feature type="non-terminal residue" evidence="1">
    <location>
        <position position="1"/>
    </location>
</feature>
<dbReference type="Proteomes" id="UP000805193">
    <property type="component" value="Unassembled WGS sequence"/>
</dbReference>
<sequence>KLPDVRPKPRLEQLVGSGWDRTMRHRATSVEVVARLSAGDADDYDKVKSSLLKRYRLSAEAFRQRFRNASKKSSEGYSEFAYGLKTNLIEWLKSEEVYESRDKVVECVCLEQFFRSIPQSVKLWVQDRVGVDSVERAAELAEEYATRRKLSGEESESGRSDQRKTFRQGNGSRENGPEKPEAGQKERQSLPRSREESLNLCKRFQHQHRFFFAISNFGDPRYAFLIFAPLIYSLDWTVGRRLMWVTIIAEWSNQVLKWMLHGERPYWWVHETDVYNRTGAGTPAIKQYSLTCETGPGSPSGHAMLSKTMVSSFHWCTYTVLLCVVSLSRIYIAAHFPHQCLMGMIIGCCLAKLMCKMDTDNVTRRQYVFMSLALCASAMSTFGVLRLMGVDPLWSVDRAVKWCDKQEYIHVDTTPFFSMMRYCAFPLGMGLAMTSGWYKKVMAVDFSWKMRVVAAVLAVSAGKASEWVALPKTNVPVFYASTFIFNALLAATMFGVVPYVVASLSGRLGKVKSN</sequence>
<name>A0AC60P9I7_IXOPE</name>
<protein>
    <submittedName>
        <fullName evidence="1">Uncharacterized protein</fullName>
    </submittedName>
</protein>
<dbReference type="EMBL" id="JABSTQ010010989">
    <property type="protein sequence ID" value="KAG0416114.1"/>
    <property type="molecule type" value="Genomic_DNA"/>
</dbReference>
<comment type="caution">
    <text evidence="1">The sequence shown here is derived from an EMBL/GenBank/DDBJ whole genome shotgun (WGS) entry which is preliminary data.</text>
</comment>